<sequence length="252" mass="28737">MSTSNNKEATQDGTVLHSLFGRTVVRVDNNLVIKSGRLRSHEAQTLRFIAANTTIPVPKVHGIRWKDGQVVAIVMDYVPGRRFDEAWATLDTKQKLSIADELHSYINQLRNLKGDYIGAVERGKAVIGQIASIEGGPFDSEQEFNDFILGDIVKAAPDILRHYAKFALTDDHEIVFTHSDFAPRNILVDEGRVTGIIDWEYAGWYPEHREYIQALKYLKPMPDWPEYLSRILPPRFVREYIGMSFLGRILTH</sequence>
<dbReference type="PANTHER" id="PTHR21310:SF58">
    <property type="entry name" value="AMINOGLYCOSIDE PHOSPHOTRANSFERASE DOMAIN-CONTAINING PROTEIN"/>
    <property type="match status" value="1"/>
</dbReference>
<dbReference type="GeneID" id="55996618"/>
<accession>A0A7H8R7W1</accession>
<evidence type="ECO:0000313" key="2">
    <source>
        <dbReference type="EMBL" id="QKX61978.1"/>
    </source>
</evidence>
<evidence type="ECO:0000259" key="1">
    <source>
        <dbReference type="Pfam" id="PF01636"/>
    </source>
</evidence>
<dbReference type="EMBL" id="CP055902">
    <property type="protein sequence ID" value="QKX61978.1"/>
    <property type="molecule type" value="Genomic_DNA"/>
</dbReference>
<dbReference type="OrthoDB" id="8300194at2759"/>
<dbReference type="SUPFAM" id="SSF56112">
    <property type="entry name" value="Protein kinase-like (PK-like)"/>
    <property type="match status" value="1"/>
</dbReference>
<dbReference type="Gene3D" id="3.30.200.150">
    <property type="match status" value="1"/>
</dbReference>
<organism evidence="2 3">
    <name type="scientific">Talaromyces rugulosus</name>
    <name type="common">Penicillium rugulosum</name>
    <dbReference type="NCBI Taxonomy" id="121627"/>
    <lineage>
        <taxon>Eukaryota</taxon>
        <taxon>Fungi</taxon>
        <taxon>Dikarya</taxon>
        <taxon>Ascomycota</taxon>
        <taxon>Pezizomycotina</taxon>
        <taxon>Eurotiomycetes</taxon>
        <taxon>Eurotiomycetidae</taxon>
        <taxon>Eurotiales</taxon>
        <taxon>Trichocomaceae</taxon>
        <taxon>Talaromyces</taxon>
        <taxon>Talaromyces sect. Islandici</taxon>
    </lineage>
</organism>
<dbReference type="Proteomes" id="UP000509510">
    <property type="component" value="Chromosome V"/>
</dbReference>
<dbReference type="CDD" id="cd05120">
    <property type="entry name" value="APH_ChoK_like"/>
    <property type="match status" value="1"/>
</dbReference>
<feature type="domain" description="Aminoglycoside phosphotransferase" evidence="1">
    <location>
        <begin position="40"/>
        <end position="230"/>
    </location>
</feature>
<name>A0A7H8R7W1_TALRU</name>
<protein>
    <recommendedName>
        <fullName evidence="1">Aminoglycoside phosphotransferase domain-containing protein</fullName>
    </recommendedName>
</protein>
<evidence type="ECO:0000313" key="3">
    <source>
        <dbReference type="Proteomes" id="UP000509510"/>
    </source>
</evidence>
<dbReference type="AlphaFoldDB" id="A0A7H8R7W1"/>
<reference evidence="3" key="1">
    <citation type="submission" date="2020-06" db="EMBL/GenBank/DDBJ databases">
        <title>A chromosome-scale genome assembly of Talaromyces rugulosus W13939.</title>
        <authorList>
            <person name="Wang B."/>
            <person name="Guo L."/>
            <person name="Ye K."/>
            <person name="Wang L."/>
        </authorList>
    </citation>
    <scope>NUCLEOTIDE SEQUENCE [LARGE SCALE GENOMIC DNA]</scope>
    <source>
        <strain evidence="3">W13939</strain>
    </source>
</reference>
<keyword evidence="3" id="KW-1185">Reference proteome</keyword>
<proteinExistence type="predicted"/>
<dbReference type="Pfam" id="PF01636">
    <property type="entry name" value="APH"/>
    <property type="match status" value="1"/>
</dbReference>
<dbReference type="KEGG" id="trg:TRUGW13939_09134"/>
<gene>
    <name evidence="2" type="ORF">TRUGW13939_09134</name>
</gene>
<dbReference type="InterPro" id="IPR002575">
    <property type="entry name" value="Aminoglycoside_PTrfase"/>
</dbReference>
<dbReference type="InterPro" id="IPR051678">
    <property type="entry name" value="AGP_Transferase"/>
</dbReference>
<dbReference type="RefSeq" id="XP_035348152.1">
    <property type="nucleotide sequence ID" value="XM_035492259.1"/>
</dbReference>
<dbReference type="PANTHER" id="PTHR21310">
    <property type="entry name" value="AMINOGLYCOSIDE PHOSPHOTRANSFERASE-RELATED-RELATED"/>
    <property type="match status" value="1"/>
</dbReference>
<dbReference type="Gene3D" id="3.90.1200.10">
    <property type="match status" value="1"/>
</dbReference>
<dbReference type="InterPro" id="IPR011009">
    <property type="entry name" value="Kinase-like_dom_sf"/>
</dbReference>